<dbReference type="RefSeq" id="XP_014149116.1">
    <property type="nucleotide sequence ID" value="XM_014293641.1"/>
</dbReference>
<dbReference type="GO" id="GO:0046872">
    <property type="term" value="F:metal ion binding"/>
    <property type="evidence" value="ECO:0007669"/>
    <property type="project" value="UniProtKB-KW"/>
</dbReference>
<evidence type="ECO:0000256" key="2">
    <source>
        <dbReference type="ARBA" id="ARBA00022737"/>
    </source>
</evidence>
<sequence length="271" mass="28687">MSNPFLSANFGAGNDSGNENTLGSVSVPNLDDLIRTVRGIASSADSPARSDTTSPVGLSQPLSILADDPLQLAQTFSTGSTGSTRTTPQHTPHPPPTPPVQTPEPQCAWVCTGCLRQIKDASLGQMVGDRAWHTQCMVCEVCGVRVGSGGVPVHRSGAALYCFQHKMSARRCRGCDAVVHLTGAESHSALRVAESGDLWHSECCTCATCGSTFQSGSTLRVVGGQTYCEEHFAALSLVCAMCTLGLWANESYVKQDNKTWHATCAPEEMLK</sequence>
<feature type="region of interest" description="Disordered" evidence="6">
    <location>
        <begin position="75"/>
        <end position="102"/>
    </location>
</feature>
<evidence type="ECO:0000256" key="5">
    <source>
        <dbReference type="PROSITE-ProRule" id="PRU00125"/>
    </source>
</evidence>
<dbReference type="PROSITE" id="PS00478">
    <property type="entry name" value="LIM_DOMAIN_1"/>
    <property type="match status" value="1"/>
</dbReference>
<dbReference type="InterPro" id="IPR001781">
    <property type="entry name" value="Znf_LIM"/>
</dbReference>
<keyword evidence="3 5" id="KW-0862">Zinc</keyword>
<keyword evidence="4 5" id="KW-0440">LIM domain</keyword>
<evidence type="ECO:0000256" key="1">
    <source>
        <dbReference type="ARBA" id="ARBA00022723"/>
    </source>
</evidence>
<dbReference type="Pfam" id="PF00412">
    <property type="entry name" value="LIM"/>
    <property type="match status" value="2"/>
</dbReference>
<dbReference type="AlphaFoldDB" id="A0A0L0FEM3"/>
<dbReference type="OrthoDB" id="6352355at2759"/>
<dbReference type="Gene3D" id="2.10.110.10">
    <property type="entry name" value="Cysteine Rich Protein"/>
    <property type="match status" value="2"/>
</dbReference>
<dbReference type="PANTHER" id="PTHR24205">
    <property type="entry name" value="FOUR AND A HALF LIM DOMAINS PROTEIN"/>
    <property type="match status" value="1"/>
</dbReference>
<reference evidence="8 9" key="1">
    <citation type="submission" date="2011-02" db="EMBL/GenBank/DDBJ databases">
        <title>The Genome Sequence of Sphaeroforma arctica JP610.</title>
        <authorList>
            <consortium name="The Broad Institute Genome Sequencing Platform"/>
            <person name="Russ C."/>
            <person name="Cuomo C."/>
            <person name="Young S.K."/>
            <person name="Zeng Q."/>
            <person name="Gargeya S."/>
            <person name="Alvarado L."/>
            <person name="Berlin A."/>
            <person name="Chapman S.B."/>
            <person name="Chen Z."/>
            <person name="Freedman E."/>
            <person name="Gellesch M."/>
            <person name="Goldberg J."/>
            <person name="Griggs A."/>
            <person name="Gujja S."/>
            <person name="Heilman E."/>
            <person name="Heiman D."/>
            <person name="Howarth C."/>
            <person name="Mehta T."/>
            <person name="Neiman D."/>
            <person name="Pearson M."/>
            <person name="Roberts A."/>
            <person name="Saif S."/>
            <person name="Shea T."/>
            <person name="Shenoy N."/>
            <person name="Sisk P."/>
            <person name="Stolte C."/>
            <person name="Sykes S."/>
            <person name="White J."/>
            <person name="Yandava C."/>
            <person name="Burger G."/>
            <person name="Gray M.W."/>
            <person name="Holland P.W.H."/>
            <person name="King N."/>
            <person name="Lang F.B.F."/>
            <person name="Roger A.J."/>
            <person name="Ruiz-Trillo I."/>
            <person name="Haas B."/>
            <person name="Nusbaum C."/>
            <person name="Birren B."/>
        </authorList>
    </citation>
    <scope>NUCLEOTIDE SEQUENCE [LARGE SCALE GENOMIC DNA]</scope>
    <source>
        <strain evidence="8 9">JP610</strain>
    </source>
</reference>
<evidence type="ECO:0000313" key="8">
    <source>
        <dbReference type="EMBL" id="KNC75214.1"/>
    </source>
</evidence>
<gene>
    <name evidence="8" type="ORF">SARC_12257</name>
</gene>
<keyword evidence="1 5" id="KW-0479">Metal-binding</keyword>
<feature type="region of interest" description="Disordered" evidence="6">
    <location>
        <begin position="1"/>
        <end position="25"/>
    </location>
</feature>
<evidence type="ECO:0000256" key="3">
    <source>
        <dbReference type="ARBA" id="ARBA00022833"/>
    </source>
</evidence>
<keyword evidence="9" id="KW-1185">Reference proteome</keyword>
<feature type="compositionally biased region" description="Polar residues" evidence="6">
    <location>
        <begin position="15"/>
        <end position="25"/>
    </location>
</feature>
<evidence type="ECO:0000256" key="6">
    <source>
        <dbReference type="SAM" id="MobiDB-lite"/>
    </source>
</evidence>
<feature type="compositionally biased region" description="Pro residues" evidence="6">
    <location>
        <begin position="91"/>
        <end position="102"/>
    </location>
</feature>
<evidence type="ECO:0000256" key="4">
    <source>
        <dbReference type="ARBA" id="ARBA00023038"/>
    </source>
</evidence>
<dbReference type="EMBL" id="KQ243772">
    <property type="protein sequence ID" value="KNC75214.1"/>
    <property type="molecule type" value="Genomic_DNA"/>
</dbReference>
<organism evidence="8 9">
    <name type="scientific">Sphaeroforma arctica JP610</name>
    <dbReference type="NCBI Taxonomy" id="667725"/>
    <lineage>
        <taxon>Eukaryota</taxon>
        <taxon>Ichthyosporea</taxon>
        <taxon>Ichthyophonida</taxon>
        <taxon>Sphaeroforma</taxon>
    </lineage>
</organism>
<accession>A0A0L0FEM3</accession>
<feature type="region of interest" description="Disordered" evidence="6">
    <location>
        <begin position="42"/>
        <end position="61"/>
    </location>
</feature>
<protein>
    <recommendedName>
        <fullName evidence="7">LIM zinc-binding domain-containing protein</fullName>
    </recommendedName>
</protein>
<dbReference type="GO" id="GO:0003712">
    <property type="term" value="F:transcription coregulator activity"/>
    <property type="evidence" value="ECO:0007669"/>
    <property type="project" value="TreeGrafter"/>
</dbReference>
<evidence type="ECO:0000313" key="9">
    <source>
        <dbReference type="Proteomes" id="UP000054560"/>
    </source>
</evidence>
<feature type="domain" description="LIM zinc-binding" evidence="7">
    <location>
        <begin position="170"/>
        <end position="238"/>
    </location>
</feature>
<dbReference type="SUPFAM" id="SSF57716">
    <property type="entry name" value="Glucocorticoid receptor-like (DNA-binding domain)"/>
    <property type="match status" value="1"/>
</dbReference>
<dbReference type="SMART" id="SM00132">
    <property type="entry name" value="LIM"/>
    <property type="match status" value="2"/>
</dbReference>
<dbReference type="GeneID" id="25912761"/>
<dbReference type="GO" id="GO:0005634">
    <property type="term" value="C:nucleus"/>
    <property type="evidence" value="ECO:0007669"/>
    <property type="project" value="TreeGrafter"/>
</dbReference>
<dbReference type="PANTHER" id="PTHR24205:SF16">
    <property type="entry name" value="GH01042P-RELATED"/>
    <property type="match status" value="1"/>
</dbReference>
<evidence type="ECO:0000259" key="7">
    <source>
        <dbReference type="PROSITE" id="PS50023"/>
    </source>
</evidence>
<dbReference type="STRING" id="667725.A0A0L0FEM3"/>
<name>A0A0L0FEM3_9EUKA</name>
<feature type="compositionally biased region" description="Low complexity" evidence="6">
    <location>
        <begin position="75"/>
        <end position="90"/>
    </location>
</feature>
<feature type="compositionally biased region" description="Polar residues" evidence="6">
    <location>
        <begin position="43"/>
        <end position="61"/>
    </location>
</feature>
<proteinExistence type="predicted"/>
<keyword evidence="2" id="KW-0677">Repeat</keyword>
<dbReference type="Proteomes" id="UP000054560">
    <property type="component" value="Unassembled WGS sequence"/>
</dbReference>
<dbReference type="PROSITE" id="PS50023">
    <property type="entry name" value="LIM_DOMAIN_2"/>
    <property type="match status" value="1"/>
</dbReference>